<keyword evidence="2" id="KW-0129">CBS domain</keyword>
<accession>A0A8S1IUN7</accession>
<dbReference type="PANTHER" id="PTHR48108:SF6">
    <property type="entry name" value="CBS DOMAIN-CONTAINING PROTEIN CBSX1, CHLOROPLASTIC"/>
    <property type="match status" value="1"/>
</dbReference>
<feature type="region of interest" description="Disordered" evidence="3">
    <location>
        <begin position="21"/>
        <end position="41"/>
    </location>
</feature>
<evidence type="ECO:0000259" key="4">
    <source>
        <dbReference type="PROSITE" id="PS51371"/>
    </source>
</evidence>
<dbReference type="CDD" id="cd04586">
    <property type="entry name" value="CBS_pair_BON_assoc"/>
    <property type="match status" value="1"/>
</dbReference>
<keyword evidence="6" id="KW-1185">Reference proteome</keyword>
<dbReference type="InterPro" id="IPR046342">
    <property type="entry name" value="CBS_dom_sf"/>
</dbReference>
<dbReference type="SUPFAM" id="SSF54631">
    <property type="entry name" value="CBS-domain pair"/>
    <property type="match status" value="1"/>
</dbReference>
<dbReference type="InterPro" id="IPR051462">
    <property type="entry name" value="CBS_domain-containing"/>
</dbReference>
<gene>
    <name evidence="5" type="ORF">OSTQU699_LOCUS2876</name>
</gene>
<dbReference type="OrthoDB" id="418595at2759"/>
<dbReference type="Proteomes" id="UP000708148">
    <property type="component" value="Unassembled WGS sequence"/>
</dbReference>
<dbReference type="Pfam" id="PF00571">
    <property type="entry name" value="CBS"/>
    <property type="match status" value="2"/>
</dbReference>
<protein>
    <recommendedName>
        <fullName evidence="4">CBS domain-containing protein</fullName>
    </recommendedName>
</protein>
<dbReference type="AlphaFoldDB" id="A0A8S1IUN7"/>
<dbReference type="PROSITE" id="PS51371">
    <property type="entry name" value="CBS"/>
    <property type="match status" value="2"/>
</dbReference>
<dbReference type="SMART" id="SM00116">
    <property type="entry name" value="CBS"/>
    <property type="match status" value="2"/>
</dbReference>
<comment type="caution">
    <text evidence="5">The sequence shown here is derived from an EMBL/GenBank/DDBJ whole genome shotgun (WGS) entry which is preliminary data.</text>
</comment>
<dbReference type="PANTHER" id="PTHR48108">
    <property type="entry name" value="CBS DOMAIN-CONTAINING PROTEIN CBSX2, CHLOROPLASTIC"/>
    <property type="match status" value="1"/>
</dbReference>
<organism evidence="5 6">
    <name type="scientific">Ostreobium quekettii</name>
    <dbReference type="NCBI Taxonomy" id="121088"/>
    <lineage>
        <taxon>Eukaryota</taxon>
        <taxon>Viridiplantae</taxon>
        <taxon>Chlorophyta</taxon>
        <taxon>core chlorophytes</taxon>
        <taxon>Ulvophyceae</taxon>
        <taxon>TCBD clade</taxon>
        <taxon>Bryopsidales</taxon>
        <taxon>Ostreobineae</taxon>
        <taxon>Ostreobiaceae</taxon>
        <taxon>Ostreobium</taxon>
    </lineage>
</organism>
<dbReference type="InterPro" id="IPR000644">
    <property type="entry name" value="CBS_dom"/>
</dbReference>
<sequence length="270" mass="28914">MGPPPPLPPGASSLHQLQNFPAAARSLPQASAFKRPSGRSIEGRIDSRRSLGAASRIPGIRLGRRLRELSRRRDWSGRGGGGDERLRASALEGSISDAALDPENLNPAVSQVMNRDVVVLTEDMPIRKAMQAFLSNGISGAPVVDAVGRIVGVLSETDIIATDTGNTGADGSAREPVPIKFLPLFVADSDREDIRALLEQPVGQLMSRDPYYVEPGTPVVHAAKLMIEKQVNRLPVCIDGQVVGILTRGDVLQCMIWEMLMAGTPDNEDG</sequence>
<evidence type="ECO:0000256" key="2">
    <source>
        <dbReference type="PROSITE-ProRule" id="PRU00703"/>
    </source>
</evidence>
<dbReference type="EMBL" id="CAJHUC010000669">
    <property type="protein sequence ID" value="CAD7697515.1"/>
    <property type="molecule type" value="Genomic_DNA"/>
</dbReference>
<proteinExistence type="predicted"/>
<reference evidence="5" key="1">
    <citation type="submission" date="2020-12" db="EMBL/GenBank/DDBJ databases">
        <authorList>
            <person name="Iha C."/>
        </authorList>
    </citation>
    <scope>NUCLEOTIDE SEQUENCE</scope>
</reference>
<keyword evidence="1" id="KW-0677">Repeat</keyword>
<evidence type="ECO:0000256" key="1">
    <source>
        <dbReference type="ARBA" id="ARBA00022737"/>
    </source>
</evidence>
<name>A0A8S1IUN7_9CHLO</name>
<evidence type="ECO:0000256" key="3">
    <source>
        <dbReference type="SAM" id="MobiDB-lite"/>
    </source>
</evidence>
<dbReference type="Gene3D" id="3.10.580.10">
    <property type="entry name" value="CBS-domain"/>
    <property type="match status" value="1"/>
</dbReference>
<evidence type="ECO:0000313" key="6">
    <source>
        <dbReference type="Proteomes" id="UP000708148"/>
    </source>
</evidence>
<feature type="domain" description="CBS" evidence="4">
    <location>
        <begin position="113"/>
        <end position="171"/>
    </location>
</feature>
<feature type="domain" description="CBS" evidence="4">
    <location>
        <begin position="206"/>
        <end position="263"/>
    </location>
</feature>
<evidence type="ECO:0000313" key="5">
    <source>
        <dbReference type="EMBL" id="CAD7697515.1"/>
    </source>
</evidence>